<dbReference type="AlphaFoldDB" id="A0A8S1JSQ7"/>
<dbReference type="GO" id="GO:0005739">
    <property type="term" value="C:mitochondrion"/>
    <property type="evidence" value="ECO:0007669"/>
    <property type="project" value="UniProtKB-SubCell"/>
</dbReference>
<evidence type="ECO:0000313" key="8">
    <source>
        <dbReference type="Proteomes" id="UP000688137"/>
    </source>
</evidence>
<organism evidence="7 8">
    <name type="scientific">Paramecium primaurelia</name>
    <dbReference type="NCBI Taxonomy" id="5886"/>
    <lineage>
        <taxon>Eukaryota</taxon>
        <taxon>Sar</taxon>
        <taxon>Alveolata</taxon>
        <taxon>Ciliophora</taxon>
        <taxon>Intramacronucleata</taxon>
        <taxon>Oligohymenophorea</taxon>
        <taxon>Peniculida</taxon>
        <taxon>Parameciidae</taxon>
        <taxon>Paramecium</taxon>
    </lineage>
</organism>
<evidence type="ECO:0000313" key="7">
    <source>
        <dbReference type="EMBL" id="CAD8045085.1"/>
    </source>
</evidence>
<evidence type="ECO:0000256" key="2">
    <source>
        <dbReference type="ARBA" id="ARBA00009540"/>
    </source>
</evidence>
<comment type="similarity">
    <text evidence="2">Belongs to the OXR1 family.</text>
</comment>
<protein>
    <recommendedName>
        <fullName evidence="4">Oxidation resistance protein 1</fullName>
    </recommendedName>
</protein>
<evidence type="ECO:0000259" key="6">
    <source>
        <dbReference type="PROSITE" id="PS51886"/>
    </source>
</evidence>
<keyword evidence="3" id="KW-0496">Mitochondrion</keyword>
<dbReference type="CDD" id="cd00118">
    <property type="entry name" value="LysM"/>
    <property type="match status" value="1"/>
</dbReference>
<dbReference type="SMART" id="SM00257">
    <property type="entry name" value="LysM"/>
    <property type="match status" value="1"/>
</dbReference>
<dbReference type="EMBL" id="CAJJDM010000006">
    <property type="protein sequence ID" value="CAD8045085.1"/>
    <property type="molecule type" value="Genomic_DNA"/>
</dbReference>
<dbReference type="PANTHER" id="PTHR23354">
    <property type="entry name" value="NUCLEOLAR PROTEIN 7/ESTROGEN RECEPTOR COACTIVATOR-RELATED"/>
    <property type="match status" value="1"/>
</dbReference>
<sequence>MFKKVKKALKFIKPKKQKPQNDQDFELKRKTTVIQYDEMLKTKFNEESTIDTSKNKEYEEYEVQLEDSLIGIALKFDMSVELLKRMNNLSSEFICKGMVLKVFKVNQEDSEEEDQDDEEEEVEQIQQDIWKQQIQQFNNIPMYYCMDDQNVKGQITVREDMILFDTNNIQQQAGKRIINNACISINDINEAIVHILPNANDQKDYLIQILLSGIGRVEFEKKFRKKLEKLKKQKKSIATIFFRYQERYESGQLIPEEVKKEMCKTITDFINHSVQNLKEQDNVINLTKLPYIDLIDESNRYQQLIQKQELDNVIGKRMGRLWASISYVPKYKANSKCLNESLYKQLIELIPAIYRLSNWNIKFTIDNDGSSYQQLLLSLQYQNPFFFTIKDKDGNVFGAYVSSELKNQKPGFHGTGETFLFQQDQLQMIPYYWKETNNDFVYCDSDGFSIGCGPSFGIFVDSKLYFGYNNPCTTFENPRFTQNEKFFIQHFEVWVIEQL</sequence>
<dbReference type="Pfam" id="PF01476">
    <property type="entry name" value="LysM"/>
    <property type="match status" value="1"/>
</dbReference>
<dbReference type="InterPro" id="IPR006571">
    <property type="entry name" value="TLDc_dom"/>
</dbReference>
<dbReference type="SMART" id="SM00584">
    <property type="entry name" value="TLDc"/>
    <property type="match status" value="1"/>
</dbReference>
<dbReference type="InterPro" id="IPR018392">
    <property type="entry name" value="LysM"/>
</dbReference>
<evidence type="ECO:0000256" key="4">
    <source>
        <dbReference type="ARBA" id="ARBA00040604"/>
    </source>
</evidence>
<dbReference type="PANTHER" id="PTHR23354:SF62">
    <property type="entry name" value="MUSTARD, ISOFORM V"/>
    <property type="match status" value="1"/>
</dbReference>
<accession>A0A8S1JSQ7</accession>
<gene>
    <name evidence="7" type="ORF">PPRIM_AZ9-3.1.T0090110</name>
</gene>
<feature type="domain" description="TLDc" evidence="6">
    <location>
        <begin position="336"/>
        <end position="497"/>
    </location>
</feature>
<proteinExistence type="inferred from homology"/>
<dbReference type="OMA" id="TIFFRYQ"/>
<dbReference type="Pfam" id="PF07534">
    <property type="entry name" value="TLD"/>
    <property type="match status" value="1"/>
</dbReference>
<dbReference type="PROSITE" id="PS51782">
    <property type="entry name" value="LYSM"/>
    <property type="match status" value="1"/>
</dbReference>
<dbReference type="Proteomes" id="UP000688137">
    <property type="component" value="Unassembled WGS sequence"/>
</dbReference>
<comment type="caution">
    <text evidence="7">The sequence shown here is derived from an EMBL/GenBank/DDBJ whole genome shotgun (WGS) entry which is preliminary data.</text>
</comment>
<comment type="subcellular location">
    <subcellularLocation>
        <location evidence="1">Mitochondrion</location>
    </subcellularLocation>
</comment>
<name>A0A8S1JSQ7_PARPR</name>
<evidence type="ECO:0000256" key="3">
    <source>
        <dbReference type="ARBA" id="ARBA00023128"/>
    </source>
</evidence>
<feature type="domain" description="LysM" evidence="5">
    <location>
        <begin position="59"/>
        <end position="102"/>
    </location>
</feature>
<evidence type="ECO:0000259" key="5">
    <source>
        <dbReference type="PROSITE" id="PS51782"/>
    </source>
</evidence>
<dbReference type="PROSITE" id="PS51886">
    <property type="entry name" value="TLDC"/>
    <property type="match status" value="1"/>
</dbReference>
<reference evidence="7" key="1">
    <citation type="submission" date="2021-01" db="EMBL/GenBank/DDBJ databases">
        <authorList>
            <consortium name="Genoscope - CEA"/>
            <person name="William W."/>
        </authorList>
    </citation>
    <scope>NUCLEOTIDE SEQUENCE</scope>
</reference>
<keyword evidence="8" id="KW-1185">Reference proteome</keyword>
<evidence type="ECO:0000256" key="1">
    <source>
        <dbReference type="ARBA" id="ARBA00004173"/>
    </source>
</evidence>